<dbReference type="Pfam" id="PF01515">
    <property type="entry name" value="PTA_PTB"/>
    <property type="match status" value="1"/>
</dbReference>
<dbReference type="InterPro" id="IPR004614">
    <property type="entry name" value="P_AcTrfase"/>
</dbReference>
<dbReference type="Gene3D" id="3.40.50.10750">
    <property type="entry name" value="Isocitrate/Isopropylmalate dehydrogenase-like"/>
    <property type="match status" value="1"/>
</dbReference>
<dbReference type="InterPro" id="IPR042112">
    <property type="entry name" value="P_AcTrfase_dom2"/>
</dbReference>
<dbReference type="EMBL" id="MFAF01000001">
    <property type="protein sequence ID" value="OGD79764.1"/>
    <property type="molecule type" value="Genomic_DNA"/>
</dbReference>
<dbReference type="InterPro" id="IPR042113">
    <property type="entry name" value="P_AcTrfase_dom1"/>
</dbReference>
<dbReference type="Gene3D" id="3.40.50.10950">
    <property type="match status" value="1"/>
</dbReference>
<dbReference type="InterPro" id="IPR050500">
    <property type="entry name" value="Phos_Acetyltrans/Butyryltrans"/>
</dbReference>
<dbReference type="AlphaFoldDB" id="A0A1F5FJR4"/>
<evidence type="ECO:0000256" key="7">
    <source>
        <dbReference type="ARBA" id="ARBA00023315"/>
    </source>
</evidence>
<dbReference type="GO" id="GO:0008959">
    <property type="term" value="F:phosphate acetyltransferase activity"/>
    <property type="evidence" value="ECO:0007669"/>
    <property type="project" value="UniProtKB-EC"/>
</dbReference>
<comment type="catalytic activity">
    <reaction evidence="1">
        <text>acetyl-CoA + phosphate = acetyl phosphate + CoA</text>
        <dbReference type="Rhea" id="RHEA:19521"/>
        <dbReference type="ChEBI" id="CHEBI:22191"/>
        <dbReference type="ChEBI" id="CHEBI:43474"/>
        <dbReference type="ChEBI" id="CHEBI:57287"/>
        <dbReference type="ChEBI" id="CHEBI:57288"/>
        <dbReference type="EC" id="2.3.1.8"/>
    </reaction>
</comment>
<dbReference type="NCBIfam" id="NF007233">
    <property type="entry name" value="PRK09653.1"/>
    <property type="match status" value="1"/>
</dbReference>
<protein>
    <recommendedName>
        <fullName evidence="5">Phosphate acetyltransferase</fullName>
        <ecNumber evidence="4">2.3.1.8</ecNumber>
    </recommendedName>
    <alternativeName>
        <fullName evidence="8">Phosphotransacetylase</fullName>
    </alternativeName>
</protein>
<organism evidence="10 11">
    <name type="scientific">Candidatus Coatesbacteria bacterium RBG_13_66_14</name>
    <dbReference type="NCBI Taxonomy" id="1817816"/>
    <lineage>
        <taxon>Bacteria</taxon>
        <taxon>Candidatus Coatesiibacteriota</taxon>
    </lineage>
</organism>
<dbReference type="InterPro" id="IPR002505">
    <property type="entry name" value="PTA_PTB"/>
</dbReference>
<dbReference type="PANTHER" id="PTHR43356">
    <property type="entry name" value="PHOSPHATE ACETYLTRANSFERASE"/>
    <property type="match status" value="1"/>
</dbReference>
<keyword evidence="6 10" id="KW-0808">Transferase</keyword>
<dbReference type="STRING" id="1817816.A2Y64_00270"/>
<proteinExistence type="inferred from homology"/>
<keyword evidence="7" id="KW-0012">Acyltransferase</keyword>
<evidence type="ECO:0000256" key="4">
    <source>
        <dbReference type="ARBA" id="ARBA00012707"/>
    </source>
</evidence>
<dbReference type="PANTHER" id="PTHR43356:SF3">
    <property type="entry name" value="PHOSPHATE ACETYLTRANSFERASE"/>
    <property type="match status" value="1"/>
</dbReference>
<evidence type="ECO:0000313" key="10">
    <source>
        <dbReference type="EMBL" id="OGD79764.1"/>
    </source>
</evidence>
<evidence type="ECO:0000313" key="11">
    <source>
        <dbReference type="Proteomes" id="UP000177187"/>
    </source>
</evidence>
<comment type="pathway">
    <text evidence="2">Metabolic intermediate biosynthesis; acetyl-CoA biosynthesis; acetyl-CoA from acetate: step 2/2.</text>
</comment>
<reference evidence="10 11" key="1">
    <citation type="journal article" date="2016" name="Nat. Commun.">
        <title>Thousands of microbial genomes shed light on interconnected biogeochemical processes in an aquifer system.</title>
        <authorList>
            <person name="Anantharaman K."/>
            <person name="Brown C.T."/>
            <person name="Hug L.A."/>
            <person name="Sharon I."/>
            <person name="Castelle C.J."/>
            <person name="Probst A.J."/>
            <person name="Thomas B.C."/>
            <person name="Singh A."/>
            <person name="Wilkins M.J."/>
            <person name="Karaoz U."/>
            <person name="Brodie E.L."/>
            <person name="Williams K.H."/>
            <person name="Hubbard S.S."/>
            <person name="Banfield J.F."/>
        </authorList>
    </citation>
    <scope>NUCLEOTIDE SEQUENCE [LARGE SCALE GENOMIC DNA]</scope>
</reference>
<feature type="domain" description="Phosphate acetyl/butaryl transferase" evidence="9">
    <location>
        <begin position="3"/>
        <end position="327"/>
    </location>
</feature>
<sequence>MDVIEGIIERAGKKKAHLVLPEGDDERVPAAYALVRARGIAERVTLVGAEEAVLRAAGRAGVKVDPGDIVDPEKAEKVGVYATGIYERRKHKGLTLDEAVKLAKDRTVFGMAMVGAGDADACVSGCATASGHVIRSALWTIGMAPGIRAISSSFLMVHPDGRWGADGVMIFSDCAVIPNPDAEVLADIAVAAARTARSLLGIEPIVAMLSYSTKGSGSGPDVDLVLEATGIVKKREPGLVVDGELQLDAALVPDVARKKAPDSPVAGRANVLVFPDLNSGNIGYKLTQRLAGAAAIGPILQGAAKPISDLSRGASVEDIVKTAAITISQMQ</sequence>
<dbReference type="InterPro" id="IPR012147">
    <property type="entry name" value="P_Ac_Bu_trans"/>
</dbReference>
<name>A0A1F5FJR4_9BACT</name>
<evidence type="ECO:0000256" key="5">
    <source>
        <dbReference type="ARBA" id="ARBA00021528"/>
    </source>
</evidence>
<dbReference type="PIRSF" id="PIRSF000428">
    <property type="entry name" value="P_Ac_trans"/>
    <property type="match status" value="1"/>
</dbReference>
<accession>A0A1F5FJR4</accession>
<evidence type="ECO:0000256" key="3">
    <source>
        <dbReference type="ARBA" id="ARBA00005656"/>
    </source>
</evidence>
<evidence type="ECO:0000256" key="2">
    <source>
        <dbReference type="ARBA" id="ARBA00004989"/>
    </source>
</evidence>
<comment type="similarity">
    <text evidence="3">Belongs to the phosphate acetyltransferase and butyryltransferase family.</text>
</comment>
<comment type="caution">
    <text evidence="10">The sequence shown here is derived from an EMBL/GenBank/DDBJ whole genome shotgun (WGS) entry which is preliminary data.</text>
</comment>
<dbReference type="EC" id="2.3.1.8" evidence="4"/>
<evidence type="ECO:0000259" key="9">
    <source>
        <dbReference type="Pfam" id="PF01515"/>
    </source>
</evidence>
<dbReference type="NCBIfam" id="TIGR00651">
    <property type="entry name" value="pta"/>
    <property type="match status" value="1"/>
</dbReference>
<dbReference type="SUPFAM" id="SSF53659">
    <property type="entry name" value="Isocitrate/Isopropylmalate dehydrogenase-like"/>
    <property type="match status" value="1"/>
</dbReference>
<dbReference type="Proteomes" id="UP000177187">
    <property type="component" value="Unassembled WGS sequence"/>
</dbReference>
<evidence type="ECO:0000256" key="6">
    <source>
        <dbReference type="ARBA" id="ARBA00022679"/>
    </source>
</evidence>
<evidence type="ECO:0000256" key="1">
    <source>
        <dbReference type="ARBA" id="ARBA00000705"/>
    </source>
</evidence>
<gene>
    <name evidence="10" type="ORF">A2Y64_00270</name>
</gene>
<evidence type="ECO:0000256" key="8">
    <source>
        <dbReference type="ARBA" id="ARBA00031108"/>
    </source>
</evidence>